<organism evidence="9 10">
    <name type="scientific">Leptidea sinapis</name>
    <dbReference type="NCBI Taxonomy" id="189913"/>
    <lineage>
        <taxon>Eukaryota</taxon>
        <taxon>Metazoa</taxon>
        <taxon>Ecdysozoa</taxon>
        <taxon>Arthropoda</taxon>
        <taxon>Hexapoda</taxon>
        <taxon>Insecta</taxon>
        <taxon>Pterygota</taxon>
        <taxon>Neoptera</taxon>
        <taxon>Endopterygota</taxon>
        <taxon>Lepidoptera</taxon>
        <taxon>Glossata</taxon>
        <taxon>Ditrysia</taxon>
        <taxon>Papilionoidea</taxon>
        <taxon>Pieridae</taxon>
        <taxon>Dismorphiinae</taxon>
        <taxon>Leptidea</taxon>
    </lineage>
</organism>
<comment type="subcellular location">
    <subcellularLocation>
        <location evidence="1">Nucleus</location>
    </subcellularLocation>
</comment>
<dbReference type="Proteomes" id="UP000324832">
    <property type="component" value="Unassembled WGS sequence"/>
</dbReference>
<feature type="domain" description="XRRM" evidence="8">
    <location>
        <begin position="132"/>
        <end position="251"/>
    </location>
</feature>
<gene>
    <name evidence="9" type="ORF">LSINAPIS_LOCUS5439</name>
</gene>
<dbReference type="SUPFAM" id="SSF46785">
    <property type="entry name" value="Winged helix' DNA-binding domain"/>
    <property type="match status" value="1"/>
</dbReference>
<keyword evidence="2 4" id="KW-0694">RNA-binding</keyword>
<evidence type="ECO:0000313" key="9">
    <source>
        <dbReference type="EMBL" id="VVC93198.1"/>
    </source>
</evidence>
<feature type="coiled-coil region" evidence="5">
    <location>
        <begin position="123"/>
        <end position="151"/>
    </location>
</feature>
<keyword evidence="3" id="KW-0539">Nucleus</keyword>
<dbReference type="InterPro" id="IPR006630">
    <property type="entry name" value="La_HTH"/>
</dbReference>
<evidence type="ECO:0000256" key="5">
    <source>
        <dbReference type="SAM" id="Coils"/>
    </source>
</evidence>
<name>A0A5E4Q7M8_9NEOP</name>
<feature type="domain" description="HTH La-type RNA-binding" evidence="7">
    <location>
        <begin position="22"/>
        <end position="113"/>
    </location>
</feature>
<dbReference type="AlphaFoldDB" id="A0A5E4Q7M8"/>
<evidence type="ECO:0000256" key="3">
    <source>
        <dbReference type="ARBA" id="ARBA00023242"/>
    </source>
</evidence>
<keyword evidence="5" id="KW-0175">Coiled coil</keyword>
<dbReference type="SMART" id="SM00715">
    <property type="entry name" value="LA"/>
    <property type="match status" value="1"/>
</dbReference>
<keyword evidence="10" id="KW-1185">Reference proteome</keyword>
<dbReference type="Gene3D" id="3.30.70.330">
    <property type="match status" value="1"/>
</dbReference>
<feature type="region of interest" description="Disordered" evidence="6">
    <location>
        <begin position="1"/>
        <end position="27"/>
    </location>
</feature>
<dbReference type="InterPro" id="IPR012677">
    <property type="entry name" value="Nucleotide-bd_a/b_plait_sf"/>
</dbReference>
<dbReference type="InterPro" id="IPR002344">
    <property type="entry name" value="Lupus_La"/>
</dbReference>
<evidence type="ECO:0000256" key="4">
    <source>
        <dbReference type="PROSITE-ProRule" id="PRU00332"/>
    </source>
</evidence>
<reference evidence="9 10" key="1">
    <citation type="submission" date="2017-07" db="EMBL/GenBank/DDBJ databases">
        <authorList>
            <person name="Talla V."/>
            <person name="Backstrom N."/>
        </authorList>
    </citation>
    <scope>NUCLEOTIDE SEQUENCE [LARGE SCALE GENOMIC DNA]</scope>
</reference>
<dbReference type="PRINTS" id="PR00302">
    <property type="entry name" value="LUPUSLA"/>
</dbReference>
<dbReference type="InterPro" id="IPR014886">
    <property type="entry name" value="La_xRRM"/>
</dbReference>
<dbReference type="InterPro" id="IPR036388">
    <property type="entry name" value="WH-like_DNA-bd_sf"/>
</dbReference>
<evidence type="ECO:0000256" key="1">
    <source>
        <dbReference type="ARBA" id="ARBA00004123"/>
    </source>
</evidence>
<dbReference type="GO" id="GO:0005634">
    <property type="term" value="C:nucleus"/>
    <property type="evidence" value="ECO:0007669"/>
    <property type="project" value="UniProtKB-SubCell"/>
</dbReference>
<evidence type="ECO:0000256" key="2">
    <source>
        <dbReference type="ARBA" id="ARBA00022884"/>
    </source>
</evidence>
<dbReference type="PANTHER" id="PTHR22792:SF132">
    <property type="entry name" value="LA-RELATED PROTEIN 1"/>
    <property type="match status" value="1"/>
</dbReference>
<feature type="compositionally biased region" description="Basic residues" evidence="6">
    <location>
        <begin position="229"/>
        <end position="254"/>
    </location>
</feature>
<feature type="region of interest" description="Disordered" evidence="6">
    <location>
        <begin position="229"/>
        <end position="269"/>
    </location>
</feature>
<dbReference type="GO" id="GO:0006396">
    <property type="term" value="P:RNA processing"/>
    <property type="evidence" value="ECO:0007669"/>
    <property type="project" value="InterPro"/>
</dbReference>
<feature type="compositionally biased region" description="Basic and acidic residues" evidence="6">
    <location>
        <begin position="1"/>
        <end position="14"/>
    </location>
</feature>
<dbReference type="EMBL" id="FZQP02001559">
    <property type="protein sequence ID" value="VVC93198.1"/>
    <property type="molecule type" value="Genomic_DNA"/>
</dbReference>
<evidence type="ECO:0000313" key="10">
    <source>
        <dbReference type="Proteomes" id="UP000324832"/>
    </source>
</evidence>
<sequence length="269" mass="30988">MTEDKEVAASENGKENTQSESNDELSDLESSIIRQVEYYFGDVNLPRDKFLKEQINLDDGWVPLDIMIKFNRLAKLTLDTDVIANALSKSTSGLLEAQKLIEEKDSLKYNDTQLIILWQEEYVNKKQEEYLAMKENKQKKTQEKEDKLTREKIKEALTNLGADVAYIDFNSGDTQGWVRLSKENAAKELAEKITDGIIKIDDTDIKFKLIEGDEEKAYLEKTIDEMAKRRKNMKNFKQNKGKNFRGKGNRKRKHEGNDNTPPAKVKADN</sequence>
<dbReference type="Gene3D" id="1.10.10.10">
    <property type="entry name" value="Winged helix-like DNA-binding domain superfamily/Winged helix DNA-binding domain"/>
    <property type="match status" value="1"/>
</dbReference>
<evidence type="ECO:0000259" key="7">
    <source>
        <dbReference type="PROSITE" id="PS50961"/>
    </source>
</evidence>
<dbReference type="Pfam" id="PF05383">
    <property type="entry name" value="La"/>
    <property type="match status" value="1"/>
</dbReference>
<dbReference type="GO" id="GO:0005737">
    <property type="term" value="C:cytoplasm"/>
    <property type="evidence" value="ECO:0007669"/>
    <property type="project" value="UniProtKB-ARBA"/>
</dbReference>
<proteinExistence type="predicted"/>
<protein>
    <submittedName>
        <fullName evidence="9">Uncharacterized protein</fullName>
    </submittedName>
</protein>
<dbReference type="GO" id="GO:1990904">
    <property type="term" value="C:ribonucleoprotein complex"/>
    <property type="evidence" value="ECO:0007669"/>
    <property type="project" value="UniProtKB-UniRule"/>
</dbReference>
<evidence type="ECO:0000256" key="6">
    <source>
        <dbReference type="SAM" id="MobiDB-lite"/>
    </source>
</evidence>
<dbReference type="Pfam" id="PF08777">
    <property type="entry name" value="RRM_3"/>
    <property type="match status" value="1"/>
</dbReference>
<evidence type="ECO:0000259" key="8">
    <source>
        <dbReference type="PROSITE" id="PS51939"/>
    </source>
</evidence>
<accession>A0A5E4Q7M8</accession>
<dbReference type="GO" id="GO:0003723">
    <property type="term" value="F:RNA binding"/>
    <property type="evidence" value="ECO:0007669"/>
    <property type="project" value="UniProtKB-UniRule"/>
</dbReference>
<dbReference type="PANTHER" id="PTHR22792">
    <property type="entry name" value="LUPUS LA PROTEIN-RELATED"/>
    <property type="match status" value="1"/>
</dbReference>
<dbReference type="PROSITE" id="PS51939">
    <property type="entry name" value="XRRM"/>
    <property type="match status" value="1"/>
</dbReference>
<dbReference type="PROSITE" id="PS50961">
    <property type="entry name" value="HTH_LA"/>
    <property type="match status" value="1"/>
</dbReference>
<dbReference type="InterPro" id="IPR045180">
    <property type="entry name" value="La_dom_prot"/>
</dbReference>
<dbReference type="InterPro" id="IPR036390">
    <property type="entry name" value="WH_DNA-bd_sf"/>
</dbReference>